<dbReference type="GO" id="GO:0008233">
    <property type="term" value="F:peptidase activity"/>
    <property type="evidence" value="ECO:0007669"/>
    <property type="project" value="UniProtKB-KW"/>
</dbReference>
<evidence type="ECO:0000256" key="8">
    <source>
        <dbReference type="ARBA" id="ARBA00022759"/>
    </source>
</evidence>
<evidence type="ECO:0000313" key="19">
    <source>
        <dbReference type="EMBL" id="KNZ44114.1"/>
    </source>
</evidence>
<dbReference type="Gene3D" id="3.30.420.10">
    <property type="entry name" value="Ribonuclease H-like superfamily/Ribonuclease H"/>
    <property type="match status" value="1"/>
</dbReference>
<keyword evidence="15" id="KW-0917">Virion maturation</keyword>
<name>A0A0L6U6F6_9BASI</name>
<dbReference type="EMBL" id="LAVV01015160">
    <property type="protein sequence ID" value="KNZ44114.1"/>
    <property type="molecule type" value="Genomic_DNA"/>
</dbReference>
<keyword evidence="8" id="KW-0255">Endonuclease</keyword>
<dbReference type="InterPro" id="IPR012337">
    <property type="entry name" value="RNaseH-like_sf"/>
</dbReference>
<protein>
    <recommendedName>
        <fullName evidence="18">Retrovirus-related Pol polyprotein from transposon TNT 1-94-like beta-barrel domain-containing protein</fullName>
    </recommendedName>
</protein>
<keyword evidence="16" id="KW-0233">DNA recombination</keyword>
<evidence type="ECO:0000256" key="5">
    <source>
        <dbReference type="ARBA" id="ARBA00022722"/>
    </source>
</evidence>
<keyword evidence="12" id="KW-0229">DNA integration</keyword>
<evidence type="ECO:0000259" key="18">
    <source>
        <dbReference type="Pfam" id="PF22936"/>
    </source>
</evidence>
<keyword evidence="4" id="KW-0548">Nucleotidyltransferase</keyword>
<dbReference type="GO" id="GO:0006310">
    <property type="term" value="P:DNA recombination"/>
    <property type="evidence" value="ECO:0007669"/>
    <property type="project" value="UniProtKB-KW"/>
</dbReference>
<keyword evidence="6" id="KW-0479">Metal-binding</keyword>
<keyword evidence="10" id="KW-0067">ATP-binding</keyword>
<dbReference type="GO" id="GO:0003887">
    <property type="term" value="F:DNA-directed DNA polymerase activity"/>
    <property type="evidence" value="ECO:0007669"/>
    <property type="project" value="UniProtKB-KW"/>
</dbReference>
<evidence type="ECO:0000256" key="12">
    <source>
        <dbReference type="ARBA" id="ARBA00022908"/>
    </source>
</evidence>
<proteinExistence type="predicted"/>
<keyword evidence="9" id="KW-0378">Hydrolase</keyword>
<dbReference type="SUPFAM" id="SSF53098">
    <property type="entry name" value="Ribonuclease H-like"/>
    <property type="match status" value="1"/>
</dbReference>
<feature type="domain" description="Retrovirus-related Pol polyprotein from transposon TNT 1-94-like beta-barrel" evidence="18">
    <location>
        <begin position="99"/>
        <end position="173"/>
    </location>
</feature>
<evidence type="ECO:0000256" key="7">
    <source>
        <dbReference type="ARBA" id="ARBA00022741"/>
    </source>
</evidence>
<evidence type="ECO:0000256" key="11">
    <source>
        <dbReference type="ARBA" id="ARBA00022842"/>
    </source>
</evidence>
<feature type="region of interest" description="Disordered" evidence="17">
    <location>
        <begin position="424"/>
        <end position="445"/>
    </location>
</feature>
<keyword evidence="20" id="KW-1185">Reference proteome</keyword>
<keyword evidence="11" id="KW-0460">Magnesium</keyword>
<keyword evidence="3" id="KW-0645">Protease</keyword>
<dbReference type="VEuPathDB" id="FungiDB:VP01_94g1"/>
<dbReference type="Proteomes" id="UP000037035">
    <property type="component" value="Unassembled WGS sequence"/>
</dbReference>
<dbReference type="InterPro" id="IPR039537">
    <property type="entry name" value="Retrotran_Ty1/copia-like"/>
</dbReference>
<accession>A0A0L6U6F6</accession>
<dbReference type="OrthoDB" id="3344688at2759"/>
<evidence type="ECO:0000256" key="1">
    <source>
        <dbReference type="ARBA" id="ARBA00002180"/>
    </source>
</evidence>
<keyword evidence="14" id="KW-0808">Transferase</keyword>
<evidence type="ECO:0000256" key="2">
    <source>
        <dbReference type="ARBA" id="ARBA00022612"/>
    </source>
</evidence>
<evidence type="ECO:0000256" key="9">
    <source>
        <dbReference type="ARBA" id="ARBA00022801"/>
    </source>
</evidence>
<dbReference type="GO" id="GO:0003676">
    <property type="term" value="F:nucleic acid binding"/>
    <property type="evidence" value="ECO:0007669"/>
    <property type="project" value="InterPro"/>
</dbReference>
<evidence type="ECO:0000256" key="17">
    <source>
        <dbReference type="SAM" id="MobiDB-lite"/>
    </source>
</evidence>
<evidence type="ECO:0000256" key="13">
    <source>
        <dbReference type="ARBA" id="ARBA00022918"/>
    </source>
</evidence>
<evidence type="ECO:0000256" key="10">
    <source>
        <dbReference type="ARBA" id="ARBA00022840"/>
    </source>
</evidence>
<dbReference type="GO" id="GO:0015074">
    <property type="term" value="P:DNA integration"/>
    <property type="evidence" value="ECO:0007669"/>
    <property type="project" value="UniProtKB-KW"/>
</dbReference>
<dbReference type="InterPro" id="IPR054722">
    <property type="entry name" value="PolX-like_BBD"/>
</dbReference>
<dbReference type="AlphaFoldDB" id="A0A0L6U6F6"/>
<dbReference type="InterPro" id="IPR036397">
    <property type="entry name" value="RNaseH_sf"/>
</dbReference>
<evidence type="ECO:0000256" key="6">
    <source>
        <dbReference type="ARBA" id="ARBA00022723"/>
    </source>
</evidence>
<evidence type="ECO:0000256" key="16">
    <source>
        <dbReference type="ARBA" id="ARBA00023172"/>
    </source>
</evidence>
<evidence type="ECO:0000313" key="20">
    <source>
        <dbReference type="Proteomes" id="UP000037035"/>
    </source>
</evidence>
<dbReference type="GO" id="GO:0046872">
    <property type="term" value="F:metal ion binding"/>
    <property type="evidence" value="ECO:0007669"/>
    <property type="project" value="UniProtKB-KW"/>
</dbReference>
<keyword evidence="14" id="KW-0239">DNA-directed DNA polymerase</keyword>
<evidence type="ECO:0000256" key="14">
    <source>
        <dbReference type="ARBA" id="ARBA00022932"/>
    </source>
</evidence>
<dbReference type="PANTHER" id="PTHR42648:SF11">
    <property type="entry name" value="TRANSPOSON TY4-P GAG-POL POLYPROTEIN"/>
    <property type="match status" value="1"/>
</dbReference>
<dbReference type="GO" id="GO:0005524">
    <property type="term" value="F:ATP binding"/>
    <property type="evidence" value="ECO:0007669"/>
    <property type="project" value="UniProtKB-KW"/>
</dbReference>
<organism evidence="19 20">
    <name type="scientific">Puccinia sorghi</name>
    <dbReference type="NCBI Taxonomy" id="27349"/>
    <lineage>
        <taxon>Eukaryota</taxon>
        <taxon>Fungi</taxon>
        <taxon>Dikarya</taxon>
        <taxon>Basidiomycota</taxon>
        <taxon>Pucciniomycotina</taxon>
        <taxon>Pucciniomycetes</taxon>
        <taxon>Pucciniales</taxon>
        <taxon>Pucciniaceae</taxon>
        <taxon>Puccinia</taxon>
    </lineage>
</organism>
<gene>
    <name evidence="19" type="ORF">VP01_94g1</name>
</gene>
<evidence type="ECO:0000256" key="3">
    <source>
        <dbReference type="ARBA" id="ARBA00022670"/>
    </source>
</evidence>
<comment type="function">
    <text evidence="1">The aspartyl protease (PR) mediates the proteolytic cleavages of the Gag and Gag-Pol polyproteins after assembly of the VLP.</text>
</comment>
<evidence type="ECO:0000256" key="4">
    <source>
        <dbReference type="ARBA" id="ARBA00022695"/>
    </source>
</evidence>
<evidence type="ECO:0000256" key="15">
    <source>
        <dbReference type="ARBA" id="ARBA00023113"/>
    </source>
</evidence>
<reference evidence="19 20" key="1">
    <citation type="submission" date="2015-08" db="EMBL/GenBank/DDBJ databases">
        <title>Next Generation Sequencing and Analysis of the Genome of Puccinia sorghi L Schw, the Causal Agent of Maize Common Rust.</title>
        <authorList>
            <person name="Rochi L."/>
            <person name="Burguener G."/>
            <person name="Darino M."/>
            <person name="Turjanski A."/>
            <person name="Kreff E."/>
            <person name="Dieguez M.J."/>
            <person name="Sacco F."/>
        </authorList>
    </citation>
    <scope>NUCLEOTIDE SEQUENCE [LARGE SCALE GENOMIC DNA]</scope>
    <source>
        <strain evidence="19 20">RO10H11247</strain>
    </source>
</reference>
<dbReference type="Pfam" id="PF22936">
    <property type="entry name" value="Pol_BBD"/>
    <property type="match status" value="1"/>
</dbReference>
<dbReference type="GO" id="GO:0006508">
    <property type="term" value="P:proteolysis"/>
    <property type="evidence" value="ECO:0007669"/>
    <property type="project" value="UniProtKB-KW"/>
</dbReference>
<dbReference type="GO" id="GO:0003964">
    <property type="term" value="F:RNA-directed DNA polymerase activity"/>
    <property type="evidence" value="ECO:0007669"/>
    <property type="project" value="UniProtKB-KW"/>
</dbReference>
<keyword evidence="5" id="KW-0540">Nuclease</keyword>
<dbReference type="PANTHER" id="PTHR42648">
    <property type="entry name" value="TRANSPOSASE, PUTATIVE-RELATED"/>
    <property type="match status" value="1"/>
</dbReference>
<comment type="caution">
    <text evidence="19">The sequence shown here is derived from an EMBL/GenBank/DDBJ whole genome shotgun (WGS) entry which is preliminary data.</text>
</comment>
<keyword evidence="13" id="KW-0695">RNA-directed DNA polymerase</keyword>
<keyword evidence="7" id="KW-0547">Nucleotide-binding</keyword>
<sequence length="445" mass="48458">MGGPGAAQVVILVEIWDLNPCRYCWEWGHWVSDCQLKKARKLPLGDPRRFNLNARLKKSANCHPALLNAAGPSTTGRATGNSANVVAVQGHPGNGDHVLLDSGATDSVSNDFSLFKSLSLTSVSLIVASTDRFPVKQVGVIELKTAEGILRVSDVLYCPNIKGTIISLGKFKQLDGSVEWDGDIYTLVQRGIRFSSVEIQHRCFLKLSRAVSCVNAIEIHPRVLHERLGHLSLRLIEKTVQAGAVVDSPSVRQLKLDSCCVTCATTKATRQPVSLPSRDICRDPGDVIAADVVGPYKASVDGFQYVLTIQDLASGLVSAVPLKSKGEATKEIMRWIGQFITQSKWPVKRLRTDNALEFVSTWILWNEETGKIVTAALGDELDAQDAAVAVLESRDPYGSDSPSYEEAIKSADLAEWKAAMEEEMGSLEHHQLHQGTIPGTSREVP</sequence>
<keyword evidence="2" id="KW-1188">Viral release from host cell</keyword>
<dbReference type="GO" id="GO:0004519">
    <property type="term" value="F:endonuclease activity"/>
    <property type="evidence" value="ECO:0007669"/>
    <property type="project" value="UniProtKB-KW"/>
</dbReference>